<proteinExistence type="predicted"/>
<organism evidence="1 2">
    <name type="scientific">Viridibacillus arvi</name>
    <dbReference type="NCBI Taxonomy" id="263475"/>
    <lineage>
        <taxon>Bacteria</taxon>
        <taxon>Bacillati</taxon>
        <taxon>Bacillota</taxon>
        <taxon>Bacilli</taxon>
        <taxon>Bacillales</taxon>
        <taxon>Caryophanaceae</taxon>
        <taxon>Viridibacillus</taxon>
    </lineage>
</organism>
<evidence type="ECO:0000313" key="1">
    <source>
        <dbReference type="EMBL" id="KOO49503.1"/>
    </source>
</evidence>
<evidence type="ECO:0000313" key="2">
    <source>
        <dbReference type="Proteomes" id="UP000036867"/>
    </source>
</evidence>
<dbReference type="EMBL" id="LILB01000005">
    <property type="protein sequence ID" value="KOO49503.1"/>
    <property type="molecule type" value="Genomic_DNA"/>
</dbReference>
<dbReference type="AlphaFoldDB" id="A0A0M0LFP2"/>
<comment type="caution">
    <text evidence="1">The sequence shown here is derived from an EMBL/GenBank/DDBJ whole genome shotgun (WGS) entry which is preliminary data.</text>
</comment>
<name>A0A0M0LFP2_9BACL</name>
<reference evidence="2" key="1">
    <citation type="submission" date="2015-08" db="EMBL/GenBank/DDBJ databases">
        <title>Fjat-10028 dsm 16317.</title>
        <authorList>
            <person name="Liu B."/>
            <person name="Wang J."/>
            <person name="Zhu Y."/>
            <person name="Liu G."/>
            <person name="Chen Q."/>
            <person name="Chen Z."/>
            <person name="Lan J."/>
            <person name="Che J."/>
            <person name="Ge C."/>
            <person name="Shi H."/>
            <person name="Pan Z."/>
            <person name="Liu X."/>
        </authorList>
    </citation>
    <scope>NUCLEOTIDE SEQUENCE [LARGE SCALE GENOMIC DNA]</scope>
    <source>
        <strain evidence="2">DSM 16317</strain>
    </source>
</reference>
<protein>
    <submittedName>
        <fullName evidence="1">Uncharacterized protein</fullName>
    </submittedName>
</protein>
<accession>A0A0M0LFP2</accession>
<sequence length="67" mass="7681">MNIETKKIEVDTKTLTAKIDARENKLIYIVEDGKVEAMPLPEYGVLEIPCQNYKIGNPAYKITLKRK</sequence>
<gene>
    <name evidence="1" type="ORF">AMD00_14185</name>
</gene>
<keyword evidence="2" id="KW-1185">Reference proteome</keyword>
<dbReference type="Proteomes" id="UP000036867">
    <property type="component" value="Unassembled WGS sequence"/>
</dbReference>